<feature type="region of interest" description="Disordered" evidence="1">
    <location>
        <begin position="31"/>
        <end position="52"/>
    </location>
</feature>
<organism evidence="3 4">
    <name type="scientific">Phytophthora rubi</name>
    <dbReference type="NCBI Taxonomy" id="129364"/>
    <lineage>
        <taxon>Eukaryota</taxon>
        <taxon>Sar</taxon>
        <taxon>Stramenopiles</taxon>
        <taxon>Oomycota</taxon>
        <taxon>Peronosporomycetes</taxon>
        <taxon>Peronosporales</taxon>
        <taxon>Peronosporaceae</taxon>
        <taxon>Phytophthora</taxon>
    </lineage>
</organism>
<proteinExistence type="predicted"/>
<dbReference type="InterPro" id="IPR049203">
    <property type="entry name" value="DUF6818"/>
</dbReference>
<name>A0A6A4E6L9_9STRA</name>
<evidence type="ECO:0000313" key="4">
    <source>
        <dbReference type="Proteomes" id="UP000434957"/>
    </source>
</evidence>
<comment type="caution">
    <text evidence="3">The sequence shown here is derived from an EMBL/GenBank/DDBJ whole genome shotgun (WGS) entry which is preliminary data.</text>
</comment>
<keyword evidence="4" id="KW-1185">Reference proteome</keyword>
<feature type="domain" description="DUF6818" evidence="2">
    <location>
        <begin position="25"/>
        <end position="81"/>
    </location>
</feature>
<accession>A0A6A4E6L9</accession>
<dbReference type="Proteomes" id="UP000434957">
    <property type="component" value="Unassembled WGS sequence"/>
</dbReference>
<protein>
    <recommendedName>
        <fullName evidence="2">DUF6818 domain-containing protein</fullName>
    </recommendedName>
</protein>
<evidence type="ECO:0000259" key="2">
    <source>
        <dbReference type="Pfam" id="PF20681"/>
    </source>
</evidence>
<dbReference type="EMBL" id="QXFT01001363">
    <property type="protein sequence ID" value="KAE9320702.1"/>
    <property type="molecule type" value="Genomic_DNA"/>
</dbReference>
<evidence type="ECO:0000256" key="1">
    <source>
        <dbReference type="SAM" id="MobiDB-lite"/>
    </source>
</evidence>
<sequence>MWGPAELTPEKTRDQCQFPFFSTKLKRKSRKIDHCKTKHPPPPGNNDGIPPKLRPIALAHEVQHAIDMKAGARTSHDGFNGGQNDAHLLRDVAAVFDVAGVDDYDDYCHTRLGQ</sequence>
<reference evidence="3 4" key="1">
    <citation type="submission" date="2018-08" db="EMBL/GenBank/DDBJ databases">
        <title>Genomic investigation of the strawberry pathogen Phytophthora fragariae indicates pathogenicity is determined by transcriptional variation in three key races.</title>
        <authorList>
            <person name="Adams T.M."/>
            <person name="Armitage A.D."/>
            <person name="Sobczyk M.K."/>
            <person name="Bates H.J."/>
            <person name="Dunwell J.M."/>
            <person name="Nellist C.F."/>
            <person name="Harrison R.J."/>
        </authorList>
    </citation>
    <scope>NUCLEOTIDE SEQUENCE [LARGE SCALE GENOMIC DNA]</scope>
    <source>
        <strain evidence="3 4">SCRP333</strain>
    </source>
</reference>
<gene>
    <name evidence="3" type="ORF">PR003_g17651</name>
</gene>
<evidence type="ECO:0000313" key="3">
    <source>
        <dbReference type="EMBL" id="KAE9320702.1"/>
    </source>
</evidence>
<dbReference type="AlphaFoldDB" id="A0A6A4E6L9"/>
<dbReference type="Pfam" id="PF20681">
    <property type="entry name" value="DUF6818"/>
    <property type="match status" value="1"/>
</dbReference>